<gene>
    <name evidence="12" type="ORF">LX69_00374</name>
</gene>
<dbReference type="SUPFAM" id="SSF69593">
    <property type="entry name" value="Glycerol-3-phosphate (1)-acyltransferase"/>
    <property type="match status" value="1"/>
</dbReference>
<comment type="pathway">
    <text evidence="3">Lipid metabolism.</text>
</comment>
<dbReference type="GO" id="GO:0003841">
    <property type="term" value="F:1-acylglycerol-3-phosphate O-acyltransferase activity"/>
    <property type="evidence" value="ECO:0007669"/>
    <property type="project" value="UniProtKB-UniRule"/>
</dbReference>
<keyword evidence="13" id="KW-1185">Reference proteome</keyword>
<dbReference type="Pfam" id="PF01553">
    <property type="entry name" value="Acyltransferase"/>
    <property type="match status" value="1"/>
</dbReference>
<evidence type="ECO:0000313" key="12">
    <source>
        <dbReference type="EMBL" id="PZX20377.1"/>
    </source>
</evidence>
<evidence type="ECO:0000256" key="8">
    <source>
        <dbReference type="ARBA" id="ARBA00023315"/>
    </source>
</evidence>
<evidence type="ECO:0000256" key="3">
    <source>
        <dbReference type="ARBA" id="ARBA00005189"/>
    </source>
</evidence>
<keyword evidence="8 9" id="KW-0012">Acyltransferase</keyword>
<sequence>MKKIYKVVYQPYKWLVYLPLMIVLSLLASFCAIFFSLVVSQRMGNRIGGIWWSRAVGFITPMWVKVTGRENIDRKQSYIIVANHQSAYDIFLLYGWLGVDFRWIMKKELRKIFGIGLACEKVGHIFIDRSSPKAAMQSLEEAKSKLLKGTSVVIFPEGTRTGKNQLAKFKRGAFKMAYDLNLPILPVTIVNTHKVMGSGFFNLLPGRVRLVIHQPVDIEQYKGNEEALVDRIRTDINSGF</sequence>
<dbReference type="PANTHER" id="PTHR10434:SF66">
    <property type="entry name" value="PHOSPHOLIPID_GLYCEROL ACYLTRANSFERASE DOMAIN-CONTAINING PROTEIN"/>
    <property type="match status" value="1"/>
</dbReference>
<protein>
    <recommendedName>
        <fullName evidence="6 9">1-acyl-sn-glycerol-3-phosphate acyltransferase</fullName>
        <ecNumber evidence="5 9">2.3.1.51</ecNumber>
    </recommendedName>
</protein>
<name>A0A2W7NQM6_9BACT</name>
<comment type="pathway">
    <text evidence="2">Phospholipid metabolism; CDP-diacylglycerol biosynthesis; CDP-diacylglycerol from sn-glycerol 3-phosphate: step 2/3.</text>
</comment>
<dbReference type="Proteomes" id="UP000249239">
    <property type="component" value="Unassembled WGS sequence"/>
</dbReference>
<feature type="transmembrane region" description="Helical" evidence="10">
    <location>
        <begin position="14"/>
        <end position="37"/>
    </location>
</feature>
<dbReference type="PANTHER" id="PTHR10434">
    <property type="entry name" value="1-ACYL-SN-GLYCEROL-3-PHOSPHATE ACYLTRANSFERASE"/>
    <property type="match status" value="1"/>
</dbReference>
<keyword evidence="10" id="KW-1133">Transmembrane helix</keyword>
<dbReference type="AlphaFoldDB" id="A0A2W7NQM6"/>
<evidence type="ECO:0000256" key="9">
    <source>
        <dbReference type="RuleBase" id="RU361267"/>
    </source>
</evidence>
<evidence type="ECO:0000256" key="5">
    <source>
        <dbReference type="ARBA" id="ARBA00013211"/>
    </source>
</evidence>
<dbReference type="SMART" id="SM00563">
    <property type="entry name" value="PlsC"/>
    <property type="match status" value="1"/>
</dbReference>
<evidence type="ECO:0000256" key="6">
    <source>
        <dbReference type="ARBA" id="ARBA00016139"/>
    </source>
</evidence>
<keyword evidence="9" id="KW-0444">Lipid biosynthesis</keyword>
<reference evidence="12 13" key="1">
    <citation type="submission" date="2018-06" db="EMBL/GenBank/DDBJ databases">
        <title>Genomic Encyclopedia of Archaeal and Bacterial Type Strains, Phase II (KMG-II): from individual species to whole genera.</title>
        <authorList>
            <person name="Goeker M."/>
        </authorList>
    </citation>
    <scope>NUCLEOTIDE SEQUENCE [LARGE SCALE GENOMIC DNA]</scope>
    <source>
        <strain evidence="12 13">DSM 6779</strain>
    </source>
</reference>
<evidence type="ECO:0000256" key="1">
    <source>
        <dbReference type="ARBA" id="ARBA00001141"/>
    </source>
</evidence>
<dbReference type="CDD" id="cd07989">
    <property type="entry name" value="LPLAT_AGPAT-like"/>
    <property type="match status" value="1"/>
</dbReference>
<organism evidence="12 13">
    <name type="scientific">Breznakibacter xylanolyticus</name>
    <dbReference type="NCBI Taxonomy" id="990"/>
    <lineage>
        <taxon>Bacteria</taxon>
        <taxon>Pseudomonadati</taxon>
        <taxon>Bacteroidota</taxon>
        <taxon>Bacteroidia</taxon>
        <taxon>Marinilabiliales</taxon>
        <taxon>Marinilabiliaceae</taxon>
        <taxon>Breznakibacter</taxon>
    </lineage>
</organism>
<evidence type="ECO:0000256" key="4">
    <source>
        <dbReference type="ARBA" id="ARBA00008655"/>
    </source>
</evidence>
<comment type="domain">
    <text evidence="9">The HXXXXD motif is essential for acyltransferase activity and may constitute the binding site for the phosphate moiety of the glycerol-3-phosphate.</text>
</comment>
<keyword evidence="10" id="KW-0472">Membrane</keyword>
<dbReference type="OrthoDB" id="9803035at2"/>
<keyword evidence="9" id="KW-1208">Phospholipid metabolism</keyword>
<evidence type="ECO:0000256" key="10">
    <source>
        <dbReference type="SAM" id="Phobius"/>
    </source>
</evidence>
<dbReference type="RefSeq" id="WP_111444106.1">
    <property type="nucleotide sequence ID" value="NZ_QKZK01000002.1"/>
</dbReference>
<proteinExistence type="inferred from homology"/>
<dbReference type="NCBIfam" id="TIGR00530">
    <property type="entry name" value="AGP_acyltrn"/>
    <property type="match status" value="1"/>
</dbReference>
<dbReference type="EMBL" id="QKZK01000002">
    <property type="protein sequence ID" value="PZX20377.1"/>
    <property type="molecule type" value="Genomic_DNA"/>
</dbReference>
<dbReference type="EC" id="2.3.1.51" evidence="5 9"/>
<keyword evidence="9" id="KW-0443">Lipid metabolism</keyword>
<comment type="catalytic activity">
    <reaction evidence="1 9">
        <text>a 1-acyl-sn-glycero-3-phosphate + an acyl-CoA = a 1,2-diacyl-sn-glycero-3-phosphate + CoA</text>
        <dbReference type="Rhea" id="RHEA:19709"/>
        <dbReference type="ChEBI" id="CHEBI:57287"/>
        <dbReference type="ChEBI" id="CHEBI:57970"/>
        <dbReference type="ChEBI" id="CHEBI:58342"/>
        <dbReference type="ChEBI" id="CHEBI:58608"/>
        <dbReference type="EC" id="2.3.1.51"/>
    </reaction>
</comment>
<feature type="domain" description="Phospholipid/glycerol acyltransferase" evidence="11">
    <location>
        <begin position="78"/>
        <end position="192"/>
    </location>
</feature>
<evidence type="ECO:0000256" key="7">
    <source>
        <dbReference type="ARBA" id="ARBA00022679"/>
    </source>
</evidence>
<dbReference type="InterPro" id="IPR002123">
    <property type="entry name" value="Plipid/glycerol_acylTrfase"/>
</dbReference>
<keyword evidence="7 9" id="KW-0808">Transferase</keyword>
<evidence type="ECO:0000313" key="13">
    <source>
        <dbReference type="Proteomes" id="UP000249239"/>
    </source>
</evidence>
<accession>A0A2W7NQM6</accession>
<dbReference type="GO" id="GO:0016020">
    <property type="term" value="C:membrane"/>
    <property type="evidence" value="ECO:0007669"/>
    <property type="project" value="InterPro"/>
</dbReference>
<comment type="similarity">
    <text evidence="4 9">Belongs to the 1-acyl-sn-glycerol-3-phosphate acyltransferase family.</text>
</comment>
<keyword evidence="10" id="KW-0812">Transmembrane</keyword>
<evidence type="ECO:0000256" key="2">
    <source>
        <dbReference type="ARBA" id="ARBA00004728"/>
    </source>
</evidence>
<keyword evidence="9" id="KW-0594">Phospholipid biosynthesis</keyword>
<evidence type="ECO:0000259" key="11">
    <source>
        <dbReference type="SMART" id="SM00563"/>
    </source>
</evidence>
<comment type="caution">
    <text evidence="12">The sequence shown here is derived from an EMBL/GenBank/DDBJ whole genome shotgun (WGS) entry which is preliminary data.</text>
</comment>
<dbReference type="InterPro" id="IPR004552">
    <property type="entry name" value="AGP_acyltrans"/>
</dbReference>
<dbReference type="GO" id="GO:0006654">
    <property type="term" value="P:phosphatidic acid biosynthetic process"/>
    <property type="evidence" value="ECO:0007669"/>
    <property type="project" value="TreeGrafter"/>
</dbReference>